<dbReference type="KEGG" id="nmv:NITMOv2_1455"/>
<keyword evidence="2" id="KW-1185">Reference proteome</keyword>
<dbReference type="Pfam" id="PF04368">
    <property type="entry name" value="DUF507"/>
    <property type="match status" value="1"/>
</dbReference>
<evidence type="ECO:0000313" key="2">
    <source>
        <dbReference type="Proteomes" id="UP000069205"/>
    </source>
</evidence>
<organism evidence="1 2">
    <name type="scientific">Nitrospira moscoviensis</name>
    <dbReference type="NCBI Taxonomy" id="42253"/>
    <lineage>
        <taxon>Bacteria</taxon>
        <taxon>Pseudomonadati</taxon>
        <taxon>Nitrospirota</taxon>
        <taxon>Nitrospiria</taxon>
        <taxon>Nitrospirales</taxon>
        <taxon>Nitrospiraceae</taxon>
        <taxon>Nitrospira</taxon>
    </lineage>
</organism>
<dbReference type="OrthoDB" id="121194at2"/>
<dbReference type="InterPro" id="IPR007463">
    <property type="entry name" value="DUF507"/>
</dbReference>
<dbReference type="Proteomes" id="UP000069205">
    <property type="component" value="Chromosome"/>
</dbReference>
<dbReference type="EMBL" id="CP011801">
    <property type="protein sequence ID" value="ALA57882.1"/>
    <property type="molecule type" value="Genomic_DNA"/>
</dbReference>
<dbReference type="STRING" id="42253.NITMOv2_1455"/>
<evidence type="ECO:0008006" key="3">
    <source>
        <dbReference type="Google" id="ProtNLM"/>
    </source>
</evidence>
<name>A0A0K2GBB8_NITMO</name>
<accession>A0A0K2GBB8</accession>
<protein>
    <recommendedName>
        <fullName evidence="3">DUF507 domain-containing protein</fullName>
    </recommendedName>
</protein>
<dbReference type="PATRIC" id="fig|42253.5.peg.1425"/>
<gene>
    <name evidence="1" type="ORF">NITMOv2_1455</name>
</gene>
<dbReference type="RefSeq" id="WP_053379125.1">
    <property type="nucleotide sequence ID" value="NZ_CP011801.1"/>
</dbReference>
<proteinExistence type="predicted"/>
<sequence length="91" mass="10268">MLSEDKASHLAHVILQAVKQHSAVRLTGEDGKALRAIKQVIAAELAQEEEIDRKVKAKLSSYSRGIIEGSAEWDVLYRKTFEEESRKHLKP</sequence>
<dbReference type="AlphaFoldDB" id="A0A0K2GBB8"/>
<evidence type="ECO:0000313" key="1">
    <source>
        <dbReference type="EMBL" id="ALA57882.1"/>
    </source>
</evidence>
<reference evidence="1 2" key="1">
    <citation type="journal article" date="2015" name="Proc. Natl. Acad. Sci. U.S.A.">
        <title>Expanded metabolic versatility of ubiquitous nitrite-oxidizing bacteria from the genus Nitrospira.</title>
        <authorList>
            <person name="Koch H."/>
            <person name="Lucker S."/>
            <person name="Albertsen M."/>
            <person name="Kitzinger K."/>
            <person name="Herbold C."/>
            <person name="Spieck E."/>
            <person name="Nielsen P.H."/>
            <person name="Wagner M."/>
            <person name="Daims H."/>
        </authorList>
    </citation>
    <scope>NUCLEOTIDE SEQUENCE [LARGE SCALE GENOMIC DNA]</scope>
    <source>
        <strain evidence="1 2">NSP M-1</strain>
    </source>
</reference>